<dbReference type="InterPro" id="IPR005559">
    <property type="entry name" value="CG-1_dom"/>
</dbReference>
<dbReference type="SUPFAM" id="SSF54001">
    <property type="entry name" value="Cysteine proteinases"/>
    <property type="match status" value="1"/>
</dbReference>
<dbReference type="InterPro" id="IPR022894">
    <property type="entry name" value="Oligoribonuclease"/>
</dbReference>
<dbReference type="OrthoDB" id="6099896at2759"/>
<dbReference type="GO" id="GO:0008270">
    <property type="term" value="F:zinc ion binding"/>
    <property type="evidence" value="ECO:0007669"/>
    <property type="project" value="UniProtKB-KW"/>
</dbReference>
<feature type="domain" description="LITAF" evidence="6">
    <location>
        <begin position="266"/>
        <end position="357"/>
    </location>
</feature>
<name>A0A8S3TBU9_MYTED</name>
<keyword evidence="2" id="KW-0862">Zinc</keyword>
<dbReference type="InterPro" id="IPR006629">
    <property type="entry name" value="LITAF"/>
</dbReference>
<evidence type="ECO:0000256" key="4">
    <source>
        <dbReference type="SAM" id="Phobius"/>
    </source>
</evidence>
<dbReference type="Proteomes" id="UP000683360">
    <property type="component" value="Unassembled WGS sequence"/>
</dbReference>
<organism evidence="7 8">
    <name type="scientific">Mytilus edulis</name>
    <name type="common">Blue mussel</name>
    <dbReference type="NCBI Taxonomy" id="6550"/>
    <lineage>
        <taxon>Eukaryota</taxon>
        <taxon>Metazoa</taxon>
        <taxon>Spiralia</taxon>
        <taxon>Lophotrochozoa</taxon>
        <taxon>Mollusca</taxon>
        <taxon>Bivalvia</taxon>
        <taxon>Autobranchia</taxon>
        <taxon>Pteriomorphia</taxon>
        <taxon>Mytilida</taxon>
        <taxon>Mytiloidea</taxon>
        <taxon>Mytilidae</taxon>
        <taxon>Mytilinae</taxon>
        <taxon>Mytilus</taxon>
    </lineage>
</organism>
<proteinExistence type="predicted"/>
<dbReference type="InterPro" id="IPR007527">
    <property type="entry name" value="Znf_SWIM"/>
</dbReference>
<dbReference type="Pfam" id="PF03859">
    <property type="entry name" value="CG-1"/>
    <property type="match status" value="1"/>
</dbReference>
<dbReference type="Gene3D" id="3.40.395.10">
    <property type="entry name" value="Adenoviral Proteinase, Chain A"/>
    <property type="match status" value="1"/>
</dbReference>
<dbReference type="SMART" id="SM00714">
    <property type="entry name" value="LITAF"/>
    <property type="match status" value="1"/>
</dbReference>
<evidence type="ECO:0008006" key="9">
    <source>
        <dbReference type="Google" id="ProtNLM"/>
    </source>
</evidence>
<evidence type="ECO:0000259" key="5">
    <source>
        <dbReference type="PROSITE" id="PS50966"/>
    </source>
</evidence>
<evidence type="ECO:0000313" key="8">
    <source>
        <dbReference type="Proteomes" id="UP000683360"/>
    </source>
</evidence>
<keyword evidence="2" id="KW-0479">Metal-binding</keyword>
<feature type="domain" description="SWIM-type" evidence="5">
    <location>
        <begin position="999"/>
        <end position="1028"/>
    </location>
</feature>
<feature type="transmembrane region" description="Helical" evidence="4">
    <location>
        <begin position="312"/>
        <end position="331"/>
    </location>
</feature>
<dbReference type="PROSITE" id="PS51837">
    <property type="entry name" value="LITAF"/>
    <property type="match status" value="1"/>
</dbReference>
<gene>
    <name evidence="7" type="ORF">MEDL_41224</name>
</gene>
<evidence type="ECO:0000259" key="6">
    <source>
        <dbReference type="PROSITE" id="PS51837"/>
    </source>
</evidence>
<dbReference type="GO" id="GO:0003677">
    <property type="term" value="F:DNA binding"/>
    <property type="evidence" value="ECO:0007669"/>
    <property type="project" value="InterPro"/>
</dbReference>
<sequence length="1361" mass="154981">MSDQGAANPLFNQQLKEFKESLLPDIVENWENLDINTQTEMAKMSSFFCKMHIFVNMASEVDKCLQVLESNVCNGKNPFAFEWKESGASRLTRTASRALTLHGCEKSGVGQHFRTHLKERDIDNKLITFRGHRFNHLFYAAGATYHHLNDIIDFMESWADPNDLLKSISFDVREKAFASGIRALGIIDKLITGPFWRIIETSKNILDLIPTLCHLQKKLQELSVDASPLLAGELVFEGSAIHPSDDSKVTVEEQPHNQYGFSRQPGQPLSLIPAKVLITPEHFKPYRITCPHCQEEITTEISFYMGSAAKSCVFASLFFCIWFYLFCVAFWPCYTNKFKDVKHTCPYCHKVVARYERRKIATWHQSPWLRERRGWDAAALHLQPRYGVKQQVEQAEAPPGVLIVQPRRLPTPEHFKPYDTICPHCSEHNKMSLALPLPLLTEHTRPLLTEHTRLTPYLDALQTQDRDAFQTQDRNALQKQVSGGGVVIYQTTNTLYQSDILNILCDQLQDESRISDIPPMKPRANELYLIRSEHEDDWKCDQYQWINYGNSSVTMGNKILKKKFYKIKLPGMKTNNAKTKKRPVGSLDFKRTAYYFEDNKTLVLVYYEGDETVYVPTHHGNSKKTASEFARTAPSVLRRIENALQSGDKTAMDIYRESVCDLAVPGTHQGILNVRNVKQVENIVRKVNEDKRISKDDVYNLVLLAYHLEGLIHEVTVFPDLTSIIALSDMISIVNQLLDVNTTDDIPFVFFYDTTFKLGDFYVSPLVFRNIIFENEPIMPVAFLIHARKKEKVHSKFFDFVASLFPKLNKKAIPFVTDREPGLVNAIKKNFSNCDVVMCWNHLINDFKFNLQKMGAGSDNIAVYVSNTYIYTTEIQRGLAGIGNYSLRVQYLHAKIPKDEISIPKHLLKPDDIVQHVMGEIDTIREDCTTEHTDVVTTTDTILQSEEVEEGKIVSNENTLQDKDLTQKSLARLAVENGHVTFVQQQRAFMVKGTQGTNYAVTLLPKETCQCPSTTHCYHIIAAKLFIGDEIDSKTKIVNLRRKKPRANDYDIDVVPAPDSEAVATEISSPPCSPVSLSPRTPKQRKTPTVKTPCTGKRLRFADKQADIQPISPRFTCPLPVKKRKLSMQNFSDKTPWVSGLTLEHKNKILTNTWLCSDIINTCTDIVQTQFPGIAGFQATTLAPRFNENTKTNKRHHSLRLDSLNSLHTITASLEIQLAAIYGDKKKNFNVKIPEVQQQSNGNDCGLYALANLLEFCVNQNFNPRLKIDYDEQSMRTHLVSCLEQGSLIEFPKMLGLPSDIHVKIHQRKIECVCLCGKPDLYENMIGCEAKRGRVTCSKWSHQTCAGVTSDWFCDEHRQCI</sequence>
<protein>
    <recommendedName>
        <fullName evidence="9">SWIM-type domain-containing protein</fullName>
    </recommendedName>
</protein>
<keyword evidence="1" id="KW-0540">Nuclease</keyword>
<evidence type="ECO:0000313" key="7">
    <source>
        <dbReference type="EMBL" id="CAG2228286.1"/>
    </source>
</evidence>
<dbReference type="PROSITE" id="PS50966">
    <property type="entry name" value="ZF_SWIM"/>
    <property type="match status" value="1"/>
</dbReference>
<keyword evidence="1" id="KW-0378">Hydrolase</keyword>
<dbReference type="PANTHER" id="PTHR11046:SF29">
    <property type="match status" value="1"/>
</dbReference>
<dbReference type="GO" id="GO:0000175">
    <property type="term" value="F:3'-5'-RNA exonuclease activity"/>
    <property type="evidence" value="ECO:0007669"/>
    <property type="project" value="InterPro"/>
</dbReference>
<evidence type="ECO:0000256" key="1">
    <source>
        <dbReference type="ARBA" id="ARBA00022722"/>
    </source>
</evidence>
<evidence type="ECO:0000256" key="2">
    <source>
        <dbReference type="PROSITE-ProRule" id="PRU00325"/>
    </source>
</evidence>
<dbReference type="SUPFAM" id="SSF57903">
    <property type="entry name" value="FYVE/PHD zinc finger"/>
    <property type="match status" value="1"/>
</dbReference>
<feature type="region of interest" description="Disordered" evidence="3">
    <location>
        <begin position="1063"/>
        <end position="1093"/>
    </location>
</feature>
<comment type="caution">
    <text evidence="7">The sequence shown here is derived from an EMBL/GenBank/DDBJ whole genome shotgun (WGS) entry which is preliminary data.</text>
</comment>
<accession>A0A8S3TBU9</accession>
<keyword evidence="2" id="KW-0863">Zinc-finger</keyword>
<keyword evidence="4" id="KW-0472">Membrane</keyword>
<reference evidence="7" key="1">
    <citation type="submission" date="2021-03" db="EMBL/GenBank/DDBJ databases">
        <authorList>
            <person name="Bekaert M."/>
        </authorList>
    </citation>
    <scope>NUCLEOTIDE SEQUENCE</scope>
</reference>
<keyword evidence="4" id="KW-0812">Transmembrane</keyword>
<dbReference type="InterPro" id="IPR011011">
    <property type="entry name" value="Znf_FYVE_PHD"/>
</dbReference>
<dbReference type="InterPro" id="IPR038765">
    <property type="entry name" value="Papain-like_cys_pep_sf"/>
</dbReference>
<dbReference type="EMBL" id="CAJPWZ010001993">
    <property type="protein sequence ID" value="CAG2228286.1"/>
    <property type="molecule type" value="Genomic_DNA"/>
</dbReference>
<keyword evidence="8" id="KW-1185">Reference proteome</keyword>
<feature type="compositionally biased region" description="Low complexity" evidence="3">
    <location>
        <begin position="1068"/>
        <end position="1079"/>
    </location>
</feature>
<dbReference type="Pfam" id="PF10601">
    <property type="entry name" value="zf-LITAF-like"/>
    <property type="match status" value="1"/>
</dbReference>
<keyword evidence="4" id="KW-1133">Transmembrane helix</keyword>
<evidence type="ECO:0000256" key="3">
    <source>
        <dbReference type="SAM" id="MobiDB-lite"/>
    </source>
</evidence>
<dbReference type="PANTHER" id="PTHR11046">
    <property type="entry name" value="OLIGORIBONUCLEASE, MITOCHONDRIAL"/>
    <property type="match status" value="1"/>
</dbReference>